<keyword evidence="4" id="KW-1185">Reference proteome</keyword>
<evidence type="ECO:0000313" key="4">
    <source>
        <dbReference type="Proteomes" id="UP000199320"/>
    </source>
</evidence>
<evidence type="ECO:0000313" key="3">
    <source>
        <dbReference type="EMBL" id="SET31889.1"/>
    </source>
</evidence>
<dbReference type="Pfam" id="PF24035">
    <property type="entry name" value="DUF7344"/>
    <property type="match status" value="1"/>
</dbReference>
<protein>
    <recommendedName>
        <fullName evidence="1">DUF7344 domain-containing protein</fullName>
    </recommendedName>
</protein>
<evidence type="ECO:0000259" key="1">
    <source>
        <dbReference type="Pfam" id="PF24035"/>
    </source>
</evidence>
<name>A0A1G6PZE5_9EURY</name>
<reference evidence="4 5" key="1">
    <citation type="submission" date="2016-10" db="EMBL/GenBank/DDBJ databases">
        <authorList>
            <person name="Varghese N."/>
            <person name="Submissions S."/>
        </authorList>
    </citation>
    <scope>NUCLEOTIDE SEQUENCE [LARGE SCALE GENOMIC DNA]</scope>
    <source>
        <strain evidence="2 5">CDM_1</strain>
        <strain evidence="4">CDM_6</strain>
    </source>
</reference>
<reference evidence="3" key="2">
    <citation type="submission" date="2016-10" db="EMBL/GenBank/DDBJ databases">
        <authorList>
            <person name="de Groot N.N."/>
        </authorList>
    </citation>
    <scope>NUCLEOTIDE SEQUENCE [LARGE SCALE GENOMIC DNA]</scope>
    <source>
        <strain evidence="3">CDM_6</strain>
    </source>
</reference>
<accession>A0A1G6PZE5</accession>
<dbReference type="Proteomes" id="UP000199320">
    <property type="component" value="Unassembled WGS sequence"/>
</dbReference>
<dbReference type="EMBL" id="FOIC01000005">
    <property type="protein sequence ID" value="SET31889.1"/>
    <property type="molecule type" value="Genomic_DNA"/>
</dbReference>
<gene>
    <name evidence="3" type="ORF">SAMN04488694_105166</name>
    <name evidence="2" type="ORF">SAMN05192552_100867</name>
</gene>
<dbReference type="InterPro" id="IPR055768">
    <property type="entry name" value="DUF7344"/>
</dbReference>
<dbReference type="EMBL" id="FMZP01000008">
    <property type="protein sequence ID" value="SDC85449.1"/>
    <property type="molecule type" value="Genomic_DNA"/>
</dbReference>
<organism evidence="2 5">
    <name type="scientific">Natrinema hispanicum</name>
    <dbReference type="NCBI Taxonomy" id="392421"/>
    <lineage>
        <taxon>Archaea</taxon>
        <taxon>Methanobacteriati</taxon>
        <taxon>Methanobacteriota</taxon>
        <taxon>Stenosarchaea group</taxon>
        <taxon>Halobacteria</taxon>
        <taxon>Halobacteriales</taxon>
        <taxon>Natrialbaceae</taxon>
        <taxon>Natrinema</taxon>
    </lineage>
</organism>
<evidence type="ECO:0000313" key="5">
    <source>
        <dbReference type="Proteomes" id="UP000324021"/>
    </source>
</evidence>
<dbReference type="AlphaFoldDB" id="A0A1G6PZE5"/>
<sequence length="112" mass="12503">MPRPQSTTLDVETIHTLLSSGTRRAALEILRTVDRTTPQELSRQIASSAHNYETADAGPTTRRSISIALVHNHLPRLDAHDVVDYRHQDSVVTPGANFDDLESVLARLEHRD</sequence>
<feature type="domain" description="DUF7344" evidence="1">
    <location>
        <begin position="15"/>
        <end position="93"/>
    </location>
</feature>
<dbReference type="RefSeq" id="WP_092931588.1">
    <property type="nucleotide sequence ID" value="NZ_FMZP01000008.1"/>
</dbReference>
<dbReference type="InterPro" id="IPR036388">
    <property type="entry name" value="WH-like_DNA-bd_sf"/>
</dbReference>
<evidence type="ECO:0000313" key="2">
    <source>
        <dbReference type="EMBL" id="SDC85449.1"/>
    </source>
</evidence>
<dbReference type="OrthoDB" id="247722at2157"/>
<dbReference type="Gene3D" id="1.10.10.10">
    <property type="entry name" value="Winged helix-like DNA-binding domain superfamily/Winged helix DNA-binding domain"/>
    <property type="match status" value="1"/>
</dbReference>
<dbReference type="Proteomes" id="UP000324021">
    <property type="component" value="Unassembled WGS sequence"/>
</dbReference>
<proteinExistence type="predicted"/>